<dbReference type="InterPro" id="IPR010520">
    <property type="entry name" value="FrsA-like"/>
</dbReference>
<name>A0A6J3LXY5_9PEZI</name>
<keyword evidence="2" id="KW-1185">Reference proteome</keyword>
<evidence type="ECO:0000256" key="1">
    <source>
        <dbReference type="ARBA" id="ARBA00022801"/>
    </source>
</evidence>
<dbReference type="InterPro" id="IPR050261">
    <property type="entry name" value="FrsA_esterase"/>
</dbReference>
<keyword evidence="1" id="KW-0378">Hydrolase</keyword>
<dbReference type="Proteomes" id="UP000504637">
    <property type="component" value="Unplaced"/>
</dbReference>
<dbReference type="Gene3D" id="3.40.50.1820">
    <property type="entry name" value="alpha/beta hydrolase"/>
    <property type="match status" value="1"/>
</dbReference>
<dbReference type="RefSeq" id="XP_033457656.1">
    <property type="nucleotide sequence ID" value="XM_033601706.1"/>
</dbReference>
<reference evidence="3" key="3">
    <citation type="submission" date="2025-08" db="UniProtKB">
        <authorList>
            <consortium name="RefSeq"/>
        </authorList>
    </citation>
    <scope>IDENTIFICATION</scope>
    <source>
        <strain evidence="3">CBS 342.82</strain>
    </source>
</reference>
<evidence type="ECO:0000313" key="3">
    <source>
        <dbReference type="RefSeq" id="XP_033457656.1"/>
    </source>
</evidence>
<dbReference type="PANTHER" id="PTHR22946">
    <property type="entry name" value="DIENELACTONE HYDROLASE DOMAIN-CONTAINING PROTEIN-RELATED"/>
    <property type="match status" value="1"/>
</dbReference>
<evidence type="ECO:0000313" key="2">
    <source>
        <dbReference type="Proteomes" id="UP000504637"/>
    </source>
</evidence>
<sequence length="422" mass="47620">MSFPPGGRFFIQEKLDVPAPHHESFEQLWLTKWQRPCQMGIYPFMFSAVQDFEPIVAKLVEQGQKEPYDWDEYAKVFFPKAEELYAAAEAAEKEGNREKASELYLRSSAVYRISRFPAPRSEWQRRAWTDGKKAAKQGLALRERPTQELTIPHKHASADDKDSVTFYYHLPPGTTAGSPVPTIILLCGLDAYRTEIAVSIEGWSRHNVAVIILEIPGTGDSPADPSDPTSSDRVFSTLFDWLDAQPELDPSRRACWSFSTGGFYGIRLAHTHADRITAVVAHGGGCHYMFSPEWLSRVNHLEYPFDLATTLAHKWGYGSDLEKFSKEAQGKFSLLEDGTLDSPTCAKLLLVNGTDDEIFPIDDYYLCLRRGAPKTVRLVEGRKHMGEPEASPIVLGWLYEIFGIQANPLEQMKLTPSRPKYV</sequence>
<dbReference type="AlphaFoldDB" id="A0A6J3LXY5"/>
<dbReference type="OrthoDB" id="5409895at2759"/>
<dbReference type="InterPro" id="IPR029058">
    <property type="entry name" value="AB_hydrolase_fold"/>
</dbReference>
<dbReference type="GeneID" id="54359506"/>
<dbReference type="GO" id="GO:0016787">
    <property type="term" value="F:hydrolase activity"/>
    <property type="evidence" value="ECO:0007669"/>
    <property type="project" value="UniProtKB-KW"/>
</dbReference>
<proteinExistence type="predicted"/>
<gene>
    <name evidence="3" type="ORF">K489DRAFT_323582</name>
</gene>
<accession>A0A6J3LXY5</accession>
<reference evidence="3" key="1">
    <citation type="submission" date="2020-01" db="EMBL/GenBank/DDBJ databases">
        <authorList>
            <consortium name="DOE Joint Genome Institute"/>
            <person name="Haridas S."/>
            <person name="Albert R."/>
            <person name="Binder M."/>
            <person name="Bloem J."/>
            <person name="Labutti K."/>
            <person name="Salamov A."/>
            <person name="Andreopoulos B."/>
            <person name="Baker S.E."/>
            <person name="Barry K."/>
            <person name="Bills G."/>
            <person name="Bluhm B.H."/>
            <person name="Cannon C."/>
            <person name="Castanera R."/>
            <person name="Culley D.E."/>
            <person name="Daum C."/>
            <person name="Ezra D."/>
            <person name="Gonzalez J.B."/>
            <person name="Henrissat B."/>
            <person name="Kuo A."/>
            <person name="Liang C."/>
            <person name="Lipzen A."/>
            <person name="Lutzoni F."/>
            <person name="Magnuson J."/>
            <person name="Mondo S."/>
            <person name="Nolan M."/>
            <person name="Ohm R."/>
            <person name="Pangilinan J."/>
            <person name="Park H.-J."/>
            <person name="Ramirez L."/>
            <person name="Alfaro M."/>
            <person name="Sun H."/>
            <person name="Tritt A."/>
            <person name="Yoshinaga Y."/>
            <person name="Zwiers L.-H."/>
            <person name="Turgeon B.G."/>
            <person name="Goodwin S.B."/>
            <person name="Spatafora J.W."/>
            <person name="Crous P.W."/>
            <person name="Grigoriev I.V."/>
        </authorList>
    </citation>
    <scope>NUCLEOTIDE SEQUENCE</scope>
    <source>
        <strain evidence="3">CBS 342.82</strain>
    </source>
</reference>
<protein>
    <submittedName>
        <fullName evidence="3">Alpha/beta-hydrolase</fullName>
    </submittedName>
</protein>
<dbReference type="SUPFAM" id="SSF53474">
    <property type="entry name" value="alpha/beta-Hydrolases"/>
    <property type="match status" value="1"/>
</dbReference>
<organism evidence="3">
    <name type="scientific">Dissoconium aciculare CBS 342.82</name>
    <dbReference type="NCBI Taxonomy" id="1314786"/>
    <lineage>
        <taxon>Eukaryota</taxon>
        <taxon>Fungi</taxon>
        <taxon>Dikarya</taxon>
        <taxon>Ascomycota</taxon>
        <taxon>Pezizomycotina</taxon>
        <taxon>Dothideomycetes</taxon>
        <taxon>Dothideomycetidae</taxon>
        <taxon>Mycosphaerellales</taxon>
        <taxon>Dissoconiaceae</taxon>
        <taxon>Dissoconium</taxon>
    </lineage>
</organism>
<reference evidence="3" key="2">
    <citation type="submission" date="2020-04" db="EMBL/GenBank/DDBJ databases">
        <authorList>
            <consortium name="NCBI Genome Project"/>
        </authorList>
    </citation>
    <scope>NUCLEOTIDE SEQUENCE</scope>
    <source>
        <strain evidence="3">CBS 342.82</strain>
    </source>
</reference>
<dbReference type="Pfam" id="PF06500">
    <property type="entry name" value="FrsA-like"/>
    <property type="match status" value="1"/>
</dbReference>
<dbReference type="PANTHER" id="PTHR22946:SF12">
    <property type="entry name" value="CONIDIAL PIGMENT BIOSYNTHESIS PROTEIN AYG1 (AFU_ORTHOLOGUE AFUA_2G17550)"/>
    <property type="match status" value="1"/>
</dbReference>